<dbReference type="Proteomes" id="UP000051913">
    <property type="component" value="Unassembled WGS sequence"/>
</dbReference>
<dbReference type="Gene3D" id="3.30.1330.40">
    <property type="entry name" value="RutC-like"/>
    <property type="match status" value="1"/>
</dbReference>
<dbReference type="Pfam" id="PF01042">
    <property type="entry name" value="Ribonuc_L-PSP"/>
    <property type="match status" value="1"/>
</dbReference>
<dbReference type="GO" id="GO:0019239">
    <property type="term" value="F:deaminase activity"/>
    <property type="evidence" value="ECO:0007669"/>
    <property type="project" value="TreeGrafter"/>
</dbReference>
<dbReference type="PANTHER" id="PTHR11803">
    <property type="entry name" value="2-IMINOBUTANOATE/2-IMINOPROPANOATE DEAMINASE RIDA"/>
    <property type="match status" value="1"/>
</dbReference>
<dbReference type="PANTHER" id="PTHR11803:SF44">
    <property type="entry name" value="RUTC FAMILY PROTEIN YJGH"/>
    <property type="match status" value="1"/>
</dbReference>
<gene>
    <name evidence="1" type="ORF">CP49_19250</name>
</gene>
<evidence type="ECO:0000313" key="2">
    <source>
        <dbReference type="Proteomes" id="UP000051913"/>
    </source>
</evidence>
<accession>A0A0R3KKC7</accession>
<keyword evidence="2" id="KW-1185">Reference proteome</keyword>
<reference evidence="1 2" key="1">
    <citation type="submission" date="2014-03" db="EMBL/GenBank/DDBJ databases">
        <title>Bradyrhizobium valentinum sp. nov., isolated from effective nodules of Lupinus mariae-josephae, a lupine endemic of basic-lime soils in Eastern Spain.</title>
        <authorList>
            <person name="Duran D."/>
            <person name="Rey L."/>
            <person name="Navarro A."/>
            <person name="Busquets A."/>
            <person name="Imperial J."/>
            <person name="Ruiz-Argueso T."/>
        </authorList>
    </citation>
    <scope>NUCLEOTIDE SEQUENCE [LARGE SCALE GENOMIC DNA]</scope>
    <source>
        <strain evidence="1 2">LmjM3</strain>
    </source>
</reference>
<dbReference type="GO" id="GO:0005829">
    <property type="term" value="C:cytosol"/>
    <property type="evidence" value="ECO:0007669"/>
    <property type="project" value="TreeGrafter"/>
</dbReference>
<proteinExistence type="predicted"/>
<dbReference type="InterPro" id="IPR006175">
    <property type="entry name" value="YjgF/YER057c/UK114"/>
</dbReference>
<dbReference type="EMBL" id="LLXX01000221">
    <property type="protein sequence ID" value="KRQ93381.1"/>
    <property type="molecule type" value="Genomic_DNA"/>
</dbReference>
<dbReference type="CDD" id="cd00448">
    <property type="entry name" value="YjgF_YER057c_UK114_family"/>
    <property type="match status" value="1"/>
</dbReference>
<dbReference type="STRING" id="1518501.CQ10_14175"/>
<dbReference type="RefSeq" id="WP_057855281.1">
    <property type="nucleotide sequence ID" value="NZ_LLXX01000221.1"/>
</dbReference>
<evidence type="ECO:0000313" key="1">
    <source>
        <dbReference type="EMBL" id="KRQ93381.1"/>
    </source>
</evidence>
<dbReference type="OrthoDB" id="9799840at2"/>
<protein>
    <submittedName>
        <fullName evidence="1">Enamine deaminase RidA</fullName>
    </submittedName>
</protein>
<comment type="caution">
    <text evidence="1">The sequence shown here is derived from an EMBL/GenBank/DDBJ whole genome shotgun (WGS) entry which is preliminary data.</text>
</comment>
<dbReference type="InterPro" id="IPR035959">
    <property type="entry name" value="RutC-like_sf"/>
</dbReference>
<organism evidence="1 2">
    <name type="scientific">Bradyrhizobium valentinum</name>
    <dbReference type="NCBI Taxonomy" id="1518501"/>
    <lineage>
        <taxon>Bacteria</taxon>
        <taxon>Pseudomonadati</taxon>
        <taxon>Pseudomonadota</taxon>
        <taxon>Alphaproteobacteria</taxon>
        <taxon>Hyphomicrobiales</taxon>
        <taxon>Nitrobacteraceae</taxon>
        <taxon>Bradyrhizobium</taxon>
    </lineage>
</organism>
<dbReference type="AlphaFoldDB" id="A0A0R3KKC7"/>
<sequence>MKLRSINAKSAPEAIGGYSQALETTNSVRRLYISGQIPMARGGAVPHSFAEQARLVWANVIAQLEAADMTIGNLVKITIFLSDRKYALENRQARQETLGNHAPALTVIIAGIFDEAWLLEIEAIAEA</sequence>
<dbReference type="SUPFAM" id="SSF55298">
    <property type="entry name" value="YjgF-like"/>
    <property type="match status" value="1"/>
</dbReference>
<name>A0A0R3KKC7_9BRAD</name>